<dbReference type="AlphaFoldDB" id="A0A4Y2HBN4"/>
<name>A0A4Y2HBN4_ARAVE</name>
<feature type="domain" description="DNA helicase Pif1-like 2B" evidence="1">
    <location>
        <begin position="34"/>
        <end position="73"/>
    </location>
</feature>
<organism evidence="2 3">
    <name type="scientific">Araneus ventricosus</name>
    <name type="common">Orbweaver spider</name>
    <name type="synonym">Epeira ventricosa</name>
    <dbReference type="NCBI Taxonomy" id="182803"/>
    <lineage>
        <taxon>Eukaryota</taxon>
        <taxon>Metazoa</taxon>
        <taxon>Ecdysozoa</taxon>
        <taxon>Arthropoda</taxon>
        <taxon>Chelicerata</taxon>
        <taxon>Arachnida</taxon>
        <taxon>Araneae</taxon>
        <taxon>Araneomorphae</taxon>
        <taxon>Entelegynae</taxon>
        <taxon>Araneoidea</taxon>
        <taxon>Araneidae</taxon>
        <taxon>Araneus</taxon>
    </lineage>
</organism>
<reference evidence="2 3" key="1">
    <citation type="journal article" date="2019" name="Sci. Rep.">
        <title>Orb-weaving spider Araneus ventricosus genome elucidates the spidroin gene catalogue.</title>
        <authorList>
            <person name="Kono N."/>
            <person name="Nakamura H."/>
            <person name="Ohtoshi R."/>
            <person name="Moran D.A.P."/>
            <person name="Shinohara A."/>
            <person name="Yoshida Y."/>
            <person name="Fujiwara M."/>
            <person name="Mori M."/>
            <person name="Tomita M."/>
            <person name="Arakawa K."/>
        </authorList>
    </citation>
    <scope>NUCLEOTIDE SEQUENCE [LARGE SCALE GENOMIC DNA]</scope>
</reference>
<dbReference type="EMBL" id="BGPR01102324">
    <property type="protein sequence ID" value="GBM62703.1"/>
    <property type="molecule type" value="Genomic_DNA"/>
</dbReference>
<evidence type="ECO:0000313" key="2">
    <source>
        <dbReference type="EMBL" id="GBM62703.1"/>
    </source>
</evidence>
<protein>
    <recommendedName>
        <fullName evidence="1">DNA helicase Pif1-like 2B domain-containing protein</fullName>
    </recommendedName>
</protein>
<accession>A0A4Y2HBN4</accession>
<dbReference type="InterPro" id="IPR049163">
    <property type="entry name" value="Pif1-like_2B_dom"/>
</dbReference>
<dbReference type="PANTHER" id="PTHR10492:SF57">
    <property type="entry name" value="ATP-DEPENDENT DNA HELICASE"/>
    <property type="match status" value="1"/>
</dbReference>
<comment type="caution">
    <text evidence="2">The sequence shown here is derived from an EMBL/GenBank/DDBJ whole genome shotgun (WGS) entry which is preliminary data.</text>
</comment>
<dbReference type="Pfam" id="PF21530">
    <property type="entry name" value="Pif1_2B_dom"/>
    <property type="match status" value="1"/>
</dbReference>
<dbReference type="Proteomes" id="UP000499080">
    <property type="component" value="Unassembled WGS sequence"/>
</dbReference>
<dbReference type="OrthoDB" id="6428367at2759"/>
<dbReference type="PANTHER" id="PTHR10492">
    <property type="match status" value="1"/>
</dbReference>
<sequence length="109" mass="12268">MNKQLLQELPDSVQVCKFIDTTCDINEAAEYPTEFLNTLEPHRVPSYTIELKIGTPIILINRHPPSLCYGTRLCNKKIIPNIIEAPIMIGHAAGENVTIPRIPVIPFDF</sequence>
<evidence type="ECO:0000313" key="3">
    <source>
        <dbReference type="Proteomes" id="UP000499080"/>
    </source>
</evidence>
<evidence type="ECO:0000259" key="1">
    <source>
        <dbReference type="Pfam" id="PF21530"/>
    </source>
</evidence>
<proteinExistence type="predicted"/>
<gene>
    <name evidence="2" type="ORF">AVEN_114009_1</name>
</gene>
<keyword evidence="3" id="KW-1185">Reference proteome</keyword>